<dbReference type="FunFam" id="2.40.10.10:FF:000166">
    <property type="entry name" value="Trypsin"/>
    <property type="match status" value="1"/>
</dbReference>
<reference evidence="9" key="2">
    <citation type="journal article" date="2013" name="Nat. Genet.">
        <title>The genome of the platyfish, Xiphophorus maculatus, provides insights into evolutionary adaptation and several complex traits.</title>
        <authorList>
            <person name="Schartl M."/>
            <person name="Walter R.B."/>
            <person name="Shen Y."/>
            <person name="Garcia T."/>
            <person name="Catchen J."/>
            <person name="Amores A."/>
            <person name="Braasch I."/>
            <person name="Chalopin D."/>
            <person name="Volff J.N."/>
            <person name="Lesch K.P."/>
            <person name="Bisazza A."/>
            <person name="Minx P."/>
            <person name="Hillier L."/>
            <person name="Wilson R.K."/>
            <person name="Fuerstenberg S."/>
            <person name="Boore J."/>
            <person name="Searle S."/>
            <person name="Postlethwait J.H."/>
            <person name="Warren W.C."/>
        </authorList>
    </citation>
    <scope>NUCLEOTIDE SEQUENCE [LARGE SCALE GENOMIC DNA]</scope>
    <source>
        <strain evidence="9">JP 163 A</strain>
    </source>
</reference>
<dbReference type="Gene3D" id="2.40.10.10">
    <property type="entry name" value="Trypsin-like serine proteases"/>
    <property type="match status" value="2"/>
</dbReference>
<dbReference type="SMART" id="SM00020">
    <property type="entry name" value="Tryp_SPc"/>
    <property type="match status" value="1"/>
</dbReference>
<sequence length="206" mass="22566">MIAIGHKTLLVACFIPVTFNDDKIVGGYECQPHQVFLHYSYHFCGGSLVIENWAVSSAHCNFSGIELHLEEHSIEVHKLTEQFISSSVVLSRPATFNEYVQPVALPTKCAPVGVTCKVSDLFCSLAVDDSKLQCVDIPVLSVVSAETHSGIINTSVFCAGYLEGGKDTCQVFKWAYESLQGVASWGTGCSEKNYQGNFQPEKKHLN</sequence>
<dbReference type="InParanoid" id="A0A3B5Q903"/>
<keyword evidence="1" id="KW-0645">Protease</keyword>
<dbReference type="Proteomes" id="UP000002852">
    <property type="component" value="Unassembled WGS sequence"/>
</dbReference>
<evidence type="ECO:0000259" key="7">
    <source>
        <dbReference type="PROSITE" id="PS50240"/>
    </source>
</evidence>
<dbReference type="STRING" id="8083.ENSXMAP00000026744"/>
<dbReference type="PANTHER" id="PTHR24264">
    <property type="entry name" value="TRYPSIN-RELATED"/>
    <property type="match status" value="1"/>
</dbReference>
<evidence type="ECO:0000256" key="4">
    <source>
        <dbReference type="ARBA" id="ARBA00023157"/>
    </source>
</evidence>
<dbReference type="AlphaFoldDB" id="A0A3B5Q903"/>
<evidence type="ECO:0000313" key="9">
    <source>
        <dbReference type="Proteomes" id="UP000002852"/>
    </source>
</evidence>
<protein>
    <recommendedName>
        <fullName evidence="6">trypsin</fullName>
        <ecNumber evidence="6">3.4.21.4</ecNumber>
    </recommendedName>
</protein>
<organism evidence="8 9">
    <name type="scientific">Xiphophorus maculatus</name>
    <name type="common">Southern platyfish</name>
    <name type="synonym">Platypoecilus maculatus</name>
    <dbReference type="NCBI Taxonomy" id="8083"/>
    <lineage>
        <taxon>Eukaryota</taxon>
        <taxon>Metazoa</taxon>
        <taxon>Chordata</taxon>
        <taxon>Craniata</taxon>
        <taxon>Vertebrata</taxon>
        <taxon>Euteleostomi</taxon>
        <taxon>Actinopterygii</taxon>
        <taxon>Neopterygii</taxon>
        <taxon>Teleostei</taxon>
        <taxon>Neoteleostei</taxon>
        <taxon>Acanthomorphata</taxon>
        <taxon>Ovalentaria</taxon>
        <taxon>Atherinomorphae</taxon>
        <taxon>Cyprinodontiformes</taxon>
        <taxon>Poeciliidae</taxon>
        <taxon>Poeciliinae</taxon>
        <taxon>Xiphophorus</taxon>
    </lineage>
</organism>
<dbReference type="SUPFAM" id="SSF50494">
    <property type="entry name" value="Trypsin-like serine proteases"/>
    <property type="match status" value="1"/>
</dbReference>
<keyword evidence="9" id="KW-1185">Reference proteome</keyword>
<evidence type="ECO:0000256" key="3">
    <source>
        <dbReference type="ARBA" id="ARBA00022825"/>
    </source>
</evidence>
<dbReference type="EC" id="3.4.21.4" evidence="6"/>
<dbReference type="InterPro" id="IPR009003">
    <property type="entry name" value="Peptidase_S1_PA"/>
</dbReference>
<evidence type="ECO:0000256" key="6">
    <source>
        <dbReference type="ARBA" id="ARBA00038868"/>
    </source>
</evidence>
<keyword evidence="3" id="KW-0720">Serine protease</keyword>
<reference evidence="8" key="4">
    <citation type="submission" date="2025-09" db="UniProtKB">
        <authorList>
            <consortium name="Ensembl"/>
        </authorList>
    </citation>
    <scope>IDENTIFICATION</scope>
    <source>
        <strain evidence="8">JP 163 A</strain>
    </source>
</reference>
<dbReference type="InterPro" id="IPR050127">
    <property type="entry name" value="Serine_Proteases_S1"/>
</dbReference>
<dbReference type="GO" id="GO:0005615">
    <property type="term" value="C:extracellular space"/>
    <property type="evidence" value="ECO:0007669"/>
    <property type="project" value="TreeGrafter"/>
</dbReference>
<dbReference type="InterPro" id="IPR043504">
    <property type="entry name" value="Peptidase_S1_PA_chymotrypsin"/>
</dbReference>
<evidence type="ECO:0000256" key="1">
    <source>
        <dbReference type="ARBA" id="ARBA00022670"/>
    </source>
</evidence>
<dbReference type="InterPro" id="IPR001254">
    <property type="entry name" value="Trypsin_dom"/>
</dbReference>
<evidence type="ECO:0000313" key="8">
    <source>
        <dbReference type="Ensembl" id="ENSXMAP00000026744.1"/>
    </source>
</evidence>
<comment type="catalytic activity">
    <reaction evidence="5">
        <text>Preferential cleavage: Arg-|-Xaa, Lys-|-Xaa.</text>
        <dbReference type="EC" id="3.4.21.4"/>
    </reaction>
</comment>
<reference evidence="8" key="3">
    <citation type="submission" date="2025-08" db="UniProtKB">
        <authorList>
            <consortium name="Ensembl"/>
        </authorList>
    </citation>
    <scope>IDENTIFICATION</scope>
    <source>
        <strain evidence="8">JP 163 A</strain>
    </source>
</reference>
<keyword evidence="2" id="KW-0378">Hydrolase</keyword>
<dbReference type="GeneTree" id="ENSGT01050000244883"/>
<accession>A0A3B5Q903</accession>
<dbReference type="GO" id="GO:0004252">
    <property type="term" value="F:serine-type endopeptidase activity"/>
    <property type="evidence" value="ECO:0007669"/>
    <property type="project" value="UniProtKB-EC"/>
</dbReference>
<dbReference type="Pfam" id="PF00089">
    <property type="entry name" value="Trypsin"/>
    <property type="match status" value="1"/>
</dbReference>
<feature type="domain" description="Peptidase S1" evidence="7">
    <location>
        <begin position="24"/>
        <end position="206"/>
    </location>
</feature>
<dbReference type="PROSITE" id="PS50240">
    <property type="entry name" value="TRYPSIN_DOM"/>
    <property type="match status" value="1"/>
</dbReference>
<dbReference type="Ensembl" id="ENSXMAT00000028226.1">
    <property type="protein sequence ID" value="ENSXMAP00000026744.1"/>
    <property type="gene ID" value="ENSXMAG00000024269.1"/>
</dbReference>
<dbReference type="PANTHER" id="PTHR24264:SF6">
    <property type="entry name" value="TRYPSINOGEN 1A-RELATED"/>
    <property type="match status" value="1"/>
</dbReference>
<name>A0A3B5Q903_XIPMA</name>
<keyword evidence="4" id="KW-1015">Disulfide bond</keyword>
<dbReference type="GO" id="GO:0006508">
    <property type="term" value="P:proteolysis"/>
    <property type="evidence" value="ECO:0007669"/>
    <property type="project" value="UniProtKB-KW"/>
</dbReference>
<proteinExistence type="predicted"/>
<evidence type="ECO:0000256" key="5">
    <source>
        <dbReference type="ARBA" id="ARBA00036320"/>
    </source>
</evidence>
<dbReference type="CDD" id="cd00190">
    <property type="entry name" value="Tryp_SPc"/>
    <property type="match status" value="1"/>
</dbReference>
<reference evidence="9" key="1">
    <citation type="submission" date="2012-01" db="EMBL/GenBank/DDBJ databases">
        <authorList>
            <person name="Walter R."/>
            <person name="Schartl M."/>
            <person name="Warren W."/>
        </authorList>
    </citation>
    <scope>NUCLEOTIDE SEQUENCE [LARGE SCALE GENOMIC DNA]</scope>
    <source>
        <strain evidence="9">JP 163 A</strain>
    </source>
</reference>
<evidence type="ECO:0000256" key="2">
    <source>
        <dbReference type="ARBA" id="ARBA00022801"/>
    </source>
</evidence>